<dbReference type="GO" id="GO:0001916">
    <property type="term" value="P:positive regulation of T cell mediated cytotoxicity"/>
    <property type="evidence" value="ECO:0007669"/>
    <property type="project" value="TreeGrafter"/>
</dbReference>
<dbReference type="eggNOG" id="ENOG502QZ0U">
    <property type="taxonomic scope" value="Eukaryota"/>
</dbReference>
<dbReference type="AlphaFoldDB" id="A0A1S3WN26"/>
<dbReference type="Pfam" id="PF07654">
    <property type="entry name" value="C1-set"/>
    <property type="match status" value="1"/>
</dbReference>
<keyword evidence="12" id="KW-1185">Reference proteome</keyword>
<dbReference type="PROSITE" id="PS00290">
    <property type="entry name" value="IG_MHC"/>
    <property type="match status" value="1"/>
</dbReference>
<dbReference type="Proteomes" id="UP001652624">
    <property type="component" value="Chromosome 4"/>
</dbReference>
<dbReference type="SMART" id="SM00407">
    <property type="entry name" value="IGc1"/>
    <property type="match status" value="1"/>
</dbReference>
<keyword evidence="7" id="KW-0325">Glycoprotein</keyword>
<keyword evidence="5 9" id="KW-1133">Transmembrane helix</keyword>
<organism evidence="12 13">
    <name type="scientific">Erinaceus europaeus</name>
    <name type="common">Western European hedgehog</name>
    <dbReference type="NCBI Taxonomy" id="9365"/>
    <lineage>
        <taxon>Eukaryota</taxon>
        <taxon>Metazoa</taxon>
        <taxon>Chordata</taxon>
        <taxon>Craniata</taxon>
        <taxon>Vertebrata</taxon>
        <taxon>Euteleostomi</taxon>
        <taxon>Mammalia</taxon>
        <taxon>Eutheria</taxon>
        <taxon>Laurasiatheria</taxon>
        <taxon>Eulipotyphla</taxon>
        <taxon>Erinaceidae</taxon>
        <taxon>Erinaceinae</taxon>
        <taxon>Erinaceus</taxon>
    </lineage>
</organism>
<protein>
    <submittedName>
        <fullName evidence="13">Patr class I histocompatibility antigen, A-5 alpha chain isoform X1</fullName>
    </submittedName>
</protein>
<dbReference type="FunCoup" id="A0A1S3WN26">
    <property type="interactions" value="81"/>
</dbReference>
<sequence length="343" mass="39787">MLFLLILLFSFLRFPVETGARSHSLQYFYSAVSEPVPGVPAFSAFGYVDDQRFIHYDSVGMKAKSHALWLKEGPSYFDDETKIFTSRMKLFHLNLRNLQQYYNQTITHSLNKALKQKQADAHTLQFTYGCELLDNGSTIGYWRYGYDGDDYLNLDMNLLQYIPLSPMAHYTKQKWEHNRKDFIERDKIYLEKECILWLRRYLECGGESLNRTDPPKTHMTHRSISSHGVILKCWALGFYPAEITLIWQRDGEDLTQDTEFAETRPGGDETFQKWAAVVVPSGEEQRYTCHVQHEGLPEPIILRVEIPPPFTSSILNIIIGLVLFVVIGVVLIGIMVRRKKYLV</sequence>
<keyword evidence="2" id="KW-0490">MHC I</keyword>
<feature type="chain" id="PRO_5010259295" evidence="10">
    <location>
        <begin position="21"/>
        <end position="343"/>
    </location>
</feature>
<evidence type="ECO:0000256" key="1">
    <source>
        <dbReference type="ARBA" id="ARBA00004167"/>
    </source>
</evidence>
<dbReference type="InterPro" id="IPR001039">
    <property type="entry name" value="MHC_I_a_a1/a2"/>
</dbReference>
<name>A0A1S3WN26_ERIEU</name>
<dbReference type="GO" id="GO:0002476">
    <property type="term" value="P:antigen processing and presentation of endogenous peptide antigen via MHC class Ib"/>
    <property type="evidence" value="ECO:0007669"/>
    <property type="project" value="TreeGrafter"/>
</dbReference>
<dbReference type="CDD" id="cd12087">
    <property type="entry name" value="TM_EGFR-like"/>
    <property type="match status" value="1"/>
</dbReference>
<keyword evidence="6 9" id="KW-0472">Membrane</keyword>
<gene>
    <name evidence="13" type="primary">LOC103121786</name>
</gene>
<dbReference type="SUPFAM" id="SSF48726">
    <property type="entry name" value="Immunoglobulin"/>
    <property type="match status" value="1"/>
</dbReference>
<dbReference type="PANTHER" id="PTHR16675">
    <property type="entry name" value="MHC CLASS I-RELATED"/>
    <property type="match status" value="1"/>
</dbReference>
<dbReference type="FunFam" id="3.30.500.10:FF:000001">
    <property type="entry name" value="H-2 class I histocompatibility antigen, alpha chain"/>
    <property type="match status" value="1"/>
</dbReference>
<evidence type="ECO:0000256" key="6">
    <source>
        <dbReference type="ARBA" id="ARBA00023136"/>
    </source>
</evidence>
<dbReference type="GO" id="GO:0005615">
    <property type="term" value="C:extracellular space"/>
    <property type="evidence" value="ECO:0007669"/>
    <property type="project" value="TreeGrafter"/>
</dbReference>
<evidence type="ECO:0000259" key="11">
    <source>
        <dbReference type="PROSITE" id="PS50835"/>
    </source>
</evidence>
<dbReference type="GO" id="GO:0042605">
    <property type="term" value="F:peptide antigen binding"/>
    <property type="evidence" value="ECO:0007669"/>
    <property type="project" value="TreeGrafter"/>
</dbReference>
<dbReference type="InterPro" id="IPR003006">
    <property type="entry name" value="Ig/MHC_CS"/>
</dbReference>
<dbReference type="GO" id="GO:0005102">
    <property type="term" value="F:signaling receptor binding"/>
    <property type="evidence" value="ECO:0007669"/>
    <property type="project" value="TreeGrafter"/>
</dbReference>
<dbReference type="Pfam" id="PF00129">
    <property type="entry name" value="MHC_I"/>
    <property type="match status" value="1"/>
</dbReference>
<dbReference type="GO" id="GO:0009897">
    <property type="term" value="C:external side of plasma membrane"/>
    <property type="evidence" value="ECO:0007669"/>
    <property type="project" value="TreeGrafter"/>
</dbReference>
<dbReference type="PRINTS" id="PR01638">
    <property type="entry name" value="MHCCLASSI"/>
</dbReference>
<dbReference type="RefSeq" id="XP_016047687.1">
    <property type="nucleotide sequence ID" value="XM_016192201.2"/>
</dbReference>
<accession>A0A1S3WN26</accession>
<dbReference type="InterPro" id="IPR007110">
    <property type="entry name" value="Ig-like_dom"/>
</dbReference>
<evidence type="ECO:0000256" key="9">
    <source>
        <dbReference type="SAM" id="Phobius"/>
    </source>
</evidence>
<dbReference type="InterPro" id="IPR037055">
    <property type="entry name" value="MHC_I-like_Ag-recog_sf"/>
</dbReference>
<dbReference type="GO" id="GO:0030670">
    <property type="term" value="C:phagocytic vesicle membrane"/>
    <property type="evidence" value="ECO:0007669"/>
    <property type="project" value="UniProtKB-ARBA"/>
</dbReference>
<dbReference type="Gene3D" id="3.30.500.10">
    <property type="entry name" value="MHC class I-like antigen recognition-like"/>
    <property type="match status" value="1"/>
</dbReference>
<comment type="subcellular location">
    <subcellularLocation>
        <location evidence="1">Membrane</location>
        <topology evidence="1">Single-pass membrane protein</topology>
    </subcellularLocation>
</comment>
<evidence type="ECO:0000256" key="10">
    <source>
        <dbReference type="SAM" id="SignalP"/>
    </source>
</evidence>
<dbReference type="GO" id="GO:0042612">
    <property type="term" value="C:MHC class I protein complex"/>
    <property type="evidence" value="ECO:0007669"/>
    <property type="project" value="UniProtKB-KW"/>
</dbReference>
<dbReference type="InterPro" id="IPR003597">
    <property type="entry name" value="Ig_C1-set"/>
</dbReference>
<evidence type="ECO:0000256" key="3">
    <source>
        <dbReference type="ARBA" id="ARBA00022692"/>
    </source>
</evidence>
<proteinExistence type="inferred from homology"/>
<dbReference type="PANTHER" id="PTHR16675:SF250">
    <property type="entry name" value="HISTOCOMPATIBILITY 2, T REGION LOCUS 24"/>
    <property type="match status" value="1"/>
</dbReference>
<evidence type="ECO:0000256" key="4">
    <source>
        <dbReference type="ARBA" id="ARBA00022859"/>
    </source>
</evidence>
<dbReference type="PROSITE" id="PS50835">
    <property type="entry name" value="IG_LIKE"/>
    <property type="match status" value="1"/>
</dbReference>
<dbReference type="CDD" id="cd07698">
    <property type="entry name" value="IgC1_MHC_I_alpha3"/>
    <property type="match status" value="1"/>
</dbReference>
<keyword evidence="4" id="KW-0391">Immunity</keyword>
<keyword evidence="10" id="KW-0732">Signal</keyword>
<evidence type="ECO:0000313" key="13">
    <source>
        <dbReference type="RefSeq" id="XP_016047687.1"/>
    </source>
</evidence>
<dbReference type="SUPFAM" id="SSF54452">
    <property type="entry name" value="MHC antigen-recognition domain"/>
    <property type="match status" value="1"/>
</dbReference>
<feature type="transmembrane region" description="Helical" evidence="9">
    <location>
        <begin position="314"/>
        <end position="336"/>
    </location>
</feature>
<dbReference type="InterPro" id="IPR011161">
    <property type="entry name" value="MHC_I-like_Ag-recog"/>
</dbReference>
<dbReference type="OrthoDB" id="8936120at2759"/>
<dbReference type="FunFam" id="2.60.40.10:FF:000014">
    <property type="entry name" value="H-2 class I histocompatibility antigen, alpha chain"/>
    <property type="match status" value="1"/>
</dbReference>
<feature type="signal peptide" evidence="10">
    <location>
        <begin position="1"/>
        <end position="20"/>
    </location>
</feature>
<evidence type="ECO:0000256" key="8">
    <source>
        <dbReference type="RuleBase" id="RU004439"/>
    </source>
</evidence>
<dbReference type="InterPro" id="IPR013783">
    <property type="entry name" value="Ig-like_fold"/>
</dbReference>
<reference evidence="13" key="1">
    <citation type="submission" date="2025-08" db="UniProtKB">
        <authorList>
            <consortium name="RefSeq"/>
        </authorList>
    </citation>
    <scope>IDENTIFICATION</scope>
</reference>
<dbReference type="InterPro" id="IPR011162">
    <property type="entry name" value="MHC_I/II-like_Ag-recog"/>
</dbReference>
<keyword evidence="3 9" id="KW-0812">Transmembrane</keyword>
<dbReference type="Gene3D" id="2.60.40.10">
    <property type="entry name" value="Immunoglobulins"/>
    <property type="match status" value="1"/>
</dbReference>
<evidence type="ECO:0000256" key="2">
    <source>
        <dbReference type="ARBA" id="ARBA00022451"/>
    </source>
</evidence>
<evidence type="ECO:0000313" key="12">
    <source>
        <dbReference type="Proteomes" id="UP001652624"/>
    </source>
</evidence>
<dbReference type="InterPro" id="IPR050208">
    <property type="entry name" value="MHC_class-I_related"/>
</dbReference>
<dbReference type="GeneID" id="103121786"/>
<dbReference type="GO" id="GO:0098553">
    <property type="term" value="C:lumenal side of endoplasmic reticulum membrane"/>
    <property type="evidence" value="ECO:0007669"/>
    <property type="project" value="UniProtKB-ARBA"/>
</dbReference>
<dbReference type="InterPro" id="IPR036179">
    <property type="entry name" value="Ig-like_dom_sf"/>
</dbReference>
<dbReference type="InParanoid" id="A0A1S3WN26"/>
<evidence type="ECO:0000256" key="7">
    <source>
        <dbReference type="ARBA" id="ARBA00023180"/>
    </source>
</evidence>
<evidence type="ECO:0000256" key="5">
    <source>
        <dbReference type="ARBA" id="ARBA00022989"/>
    </source>
</evidence>
<dbReference type="GO" id="GO:0002486">
    <property type="term" value="P:antigen processing and presentation of endogenous peptide antigen via MHC class I via ER pathway, TAP-independent"/>
    <property type="evidence" value="ECO:0007669"/>
    <property type="project" value="TreeGrafter"/>
</dbReference>
<dbReference type="GO" id="GO:0006955">
    <property type="term" value="P:immune response"/>
    <property type="evidence" value="ECO:0007669"/>
    <property type="project" value="TreeGrafter"/>
</dbReference>
<feature type="domain" description="Ig-like" evidence="11">
    <location>
        <begin position="215"/>
        <end position="293"/>
    </location>
</feature>
<comment type="similarity">
    <text evidence="8">Belongs to the MHC class I family.</text>
</comment>